<gene>
    <name evidence="5" type="ORF">SAMN07250955_103191</name>
</gene>
<dbReference type="NCBIfam" id="NF006579">
    <property type="entry name" value="PRK09104.1"/>
    <property type="match status" value="1"/>
</dbReference>
<dbReference type="EMBL" id="FYEH01000003">
    <property type="protein sequence ID" value="SNB62820.1"/>
    <property type="molecule type" value="Genomic_DNA"/>
</dbReference>
<dbReference type="SUPFAM" id="SSF53187">
    <property type="entry name" value="Zn-dependent exopeptidases"/>
    <property type="match status" value="1"/>
</dbReference>
<feature type="domain" description="Peptidase M20 dimerisation" evidence="4">
    <location>
        <begin position="202"/>
        <end position="361"/>
    </location>
</feature>
<keyword evidence="3" id="KW-0378">Hydrolase</keyword>
<dbReference type="PANTHER" id="PTHR43270">
    <property type="entry name" value="BETA-ALA-HIS DIPEPTIDASE"/>
    <property type="match status" value="1"/>
</dbReference>
<dbReference type="Proteomes" id="UP000197065">
    <property type="component" value="Unassembled WGS sequence"/>
</dbReference>
<keyword evidence="2" id="KW-0479">Metal-binding</keyword>
<keyword evidence="1" id="KW-0645">Protease</keyword>
<dbReference type="AlphaFoldDB" id="A0A212QT61"/>
<dbReference type="InterPro" id="IPR002933">
    <property type="entry name" value="Peptidase_M20"/>
</dbReference>
<organism evidence="5 6">
    <name type="scientific">Arboricoccus pini</name>
    <dbReference type="NCBI Taxonomy" id="1963835"/>
    <lineage>
        <taxon>Bacteria</taxon>
        <taxon>Pseudomonadati</taxon>
        <taxon>Pseudomonadota</taxon>
        <taxon>Alphaproteobacteria</taxon>
        <taxon>Geminicoccales</taxon>
        <taxon>Geminicoccaceae</taxon>
        <taxon>Arboricoccus</taxon>
    </lineage>
</organism>
<dbReference type="PANTHER" id="PTHR43270:SF12">
    <property type="entry name" value="SUCCINYL-DIAMINOPIMELATE DESUCCINYLASE"/>
    <property type="match status" value="1"/>
</dbReference>
<keyword evidence="6" id="KW-1185">Reference proteome</keyword>
<name>A0A212QT61_9PROT</name>
<dbReference type="Pfam" id="PF07687">
    <property type="entry name" value="M20_dimer"/>
    <property type="match status" value="1"/>
</dbReference>
<sequence>MKESLEPVLERIGQDFDASTQRLLELLAIPSVGTDPAHHADTRRAASWLKDYLGTLGFEAGLRETPGHPIVVAHAGSKRADVPHLLYYGHYDVQPADPLELWQTPPFEPTLVEGTHGPRVVARGAVDDKGQVMTFIQAMAAWRAVHGDYPARITILLEGEEESGSSNLSAFLAEHADELRADVCVISDTGMLAVDKPAITYMLRGLAYFEVTIWGPRQDLHSGIYGGAVPNPINVLARLLAGLHDANGRVAIPGFYDDVVEPSAEELAGWAGIAVDEQGFLAEAGLTESSGEAGRTLLERVWSRPTCDVNGIWGGYTAEGAKTVIPSHASAKMSFRLVPGQEPEKIVSAVRAYFTEKLPSGCRLDLKEMGASPAIRVATESAFLQLARQALSRVFDQKPVLIGCGGSIPVVGAMKSLLGLESLLLGFGLDDDKVHGPNEKFELVCYRRGIEAHAAFLAALAATSVDAIKR</sequence>
<dbReference type="Pfam" id="PF01546">
    <property type="entry name" value="Peptidase_M20"/>
    <property type="match status" value="1"/>
</dbReference>
<dbReference type="InterPro" id="IPR051458">
    <property type="entry name" value="Cyt/Met_Dipeptidase"/>
</dbReference>
<dbReference type="Gene3D" id="3.40.630.10">
    <property type="entry name" value="Zn peptidases"/>
    <property type="match status" value="1"/>
</dbReference>
<dbReference type="Gene3D" id="3.30.70.360">
    <property type="match status" value="1"/>
</dbReference>
<evidence type="ECO:0000259" key="4">
    <source>
        <dbReference type="Pfam" id="PF07687"/>
    </source>
</evidence>
<dbReference type="NCBIfam" id="NF005914">
    <property type="entry name" value="PRK07907.1"/>
    <property type="match status" value="1"/>
</dbReference>
<dbReference type="GO" id="GO:0008233">
    <property type="term" value="F:peptidase activity"/>
    <property type="evidence" value="ECO:0007669"/>
    <property type="project" value="UniProtKB-KW"/>
</dbReference>
<evidence type="ECO:0000256" key="1">
    <source>
        <dbReference type="ARBA" id="ARBA00022670"/>
    </source>
</evidence>
<evidence type="ECO:0000256" key="3">
    <source>
        <dbReference type="ARBA" id="ARBA00022801"/>
    </source>
</evidence>
<dbReference type="OrthoDB" id="9761532at2"/>
<dbReference type="InterPro" id="IPR011650">
    <property type="entry name" value="Peptidase_M20_dimer"/>
</dbReference>
<dbReference type="NCBIfam" id="NF006053">
    <property type="entry name" value="PRK08201.1"/>
    <property type="match status" value="1"/>
</dbReference>
<protein>
    <submittedName>
        <fullName evidence="5">Acetylornithine deacetylase/Succinyl-diaminopimelate desuccinylase</fullName>
    </submittedName>
</protein>
<proteinExistence type="predicted"/>
<accession>A0A212QT61</accession>
<evidence type="ECO:0000256" key="2">
    <source>
        <dbReference type="ARBA" id="ARBA00022723"/>
    </source>
</evidence>
<dbReference type="GO" id="GO:0006508">
    <property type="term" value="P:proteolysis"/>
    <property type="evidence" value="ECO:0007669"/>
    <property type="project" value="UniProtKB-KW"/>
</dbReference>
<reference evidence="5 6" key="1">
    <citation type="submission" date="2017-06" db="EMBL/GenBank/DDBJ databases">
        <authorList>
            <person name="Kim H.J."/>
            <person name="Triplett B.A."/>
        </authorList>
    </citation>
    <scope>NUCLEOTIDE SEQUENCE [LARGE SCALE GENOMIC DNA]</scope>
    <source>
        <strain evidence="5 6">B29T1</strain>
    </source>
</reference>
<evidence type="ECO:0000313" key="6">
    <source>
        <dbReference type="Proteomes" id="UP000197065"/>
    </source>
</evidence>
<dbReference type="GO" id="GO:0046872">
    <property type="term" value="F:metal ion binding"/>
    <property type="evidence" value="ECO:0007669"/>
    <property type="project" value="UniProtKB-KW"/>
</dbReference>
<dbReference type="RefSeq" id="WP_088560426.1">
    <property type="nucleotide sequence ID" value="NZ_FYEH01000003.1"/>
</dbReference>
<evidence type="ECO:0000313" key="5">
    <source>
        <dbReference type="EMBL" id="SNB62820.1"/>
    </source>
</evidence>